<dbReference type="Proteomes" id="UP001620405">
    <property type="component" value="Unassembled WGS sequence"/>
</dbReference>
<comment type="caution">
    <text evidence="2">The sequence shown here is derived from an EMBL/GenBank/DDBJ whole genome shotgun (WGS) entry which is preliminary data.</text>
</comment>
<protein>
    <submittedName>
        <fullName evidence="2">Uncharacterized protein</fullName>
    </submittedName>
</protein>
<organism evidence="2 3">
    <name type="scientific">Dyella lipolytica</name>
    <dbReference type="NCBI Taxonomy" id="1867835"/>
    <lineage>
        <taxon>Bacteria</taxon>
        <taxon>Pseudomonadati</taxon>
        <taxon>Pseudomonadota</taxon>
        <taxon>Gammaproteobacteria</taxon>
        <taxon>Lysobacterales</taxon>
        <taxon>Rhodanobacteraceae</taxon>
        <taxon>Dyella</taxon>
    </lineage>
</organism>
<evidence type="ECO:0000256" key="1">
    <source>
        <dbReference type="SAM" id="SignalP"/>
    </source>
</evidence>
<evidence type="ECO:0000313" key="2">
    <source>
        <dbReference type="EMBL" id="MFK2873224.1"/>
    </source>
</evidence>
<name>A0ABW8IWA8_9GAMM</name>
<dbReference type="EMBL" id="JADIKG010000011">
    <property type="protein sequence ID" value="MFK2873224.1"/>
    <property type="molecule type" value="Genomic_DNA"/>
</dbReference>
<dbReference type="PROSITE" id="PS51257">
    <property type="entry name" value="PROKAR_LIPOPROTEIN"/>
    <property type="match status" value="1"/>
</dbReference>
<feature type="chain" id="PRO_5047385365" evidence="1">
    <location>
        <begin position="21"/>
        <end position="229"/>
    </location>
</feature>
<sequence length="229" mass="25149">MKWKVGLFLLMALYSCQISARDTIALNVGGGDTIVVPVIADLLPLGNNAAAYRQYLEYEEIPGRRLLETFMSKGDLDAAAAGIKRFRGRTLTVDMLVTPSGTSVATLQQFQAAMAGFKAINQDMLNAQFDAQKVQLASKLKQSKASAYAPKFLGLIVSQPRAVAIAEQMTIDDGTSAHYVAIAQGFIFVRERIIAFTIYKEIQDQSDTEWVKRTGTDWAAQVLKLNPDH</sequence>
<keyword evidence="1" id="KW-0732">Signal</keyword>
<gene>
    <name evidence="2" type="ORF">ISP13_06725</name>
</gene>
<reference evidence="2 3" key="1">
    <citation type="submission" date="2020-10" db="EMBL/GenBank/DDBJ databases">
        <title>Phylogeny of dyella-like bacteria.</title>
        <authorList>
            <person name="Fu J."/>
        </authorList>
    </citation>
    <scope>NUCLEOTIDE SEQUENCE [LARGE SCALE GENOMIC DNA]</scope>
    <source>
        <strain evidence="2 3">DHOB07</strain>
    </source>
</reference>
<accession>A0ABW8IWA8</accession>
<evidence type="ECO:0000313" key="3">
    <source>
        <dbReference type="Proteomes" id="UP001620405"/>
    </source>
</evidence>
<feature type="signal peptide" evidence="1">
    <location>
        <begin position="1"/>
        <end position="20"/>
    </location>
</feature>
<proteinExistence type="predicted"/>
<dbReference type="RefSeq" id="WP_284397956.1">
    <property type="nucleotide sequence ID" value="NZ_BSNQ01000003.1"/>
</dbReference>
<keyword evidence="3" id="KW-1185">Reference proteome</keyword>